<feature type="compositionally biased region" description="Polar residues" evidence="1">
    <location>
        <begin position="19"/>
        <end position="68"/>
    </location>
</feature>
<evidence type="ECO:0000313" key="3">
    <source>
        <dbReference type="WBParaSite" id="sdigi.contig61.g3289.t1"/>
    </source>
</evidence>
<feature type="region of interest" description="Disordered" evidence="1">
    <location>
        <begin position="85"/>
        <end position="108"/>
    </location>
</feature>
<protein>
    <submittedName>
        <fullName evidence="3">Neprosin domain-containing protein</fullName>
    </submittedName>
</protein>
<evidence type="ECO:0000313" key="2">
    <source>
        <dbReference type="Proteomes" id="UP000887581"/>
    </source>
</evidence>
<feature type="region of interest" description="Disordered" evidence="1">
    <location>
        <begin position="1"/>
        <end position="68"/>
    </location>
</feature>
<sequence>MFNEGKTALPVAKDETGFSWMQQSGPTPSNPLSPTMLPSENHQGSQTVTQQSLSGSAAHSSDQQRQNPSELQLHLLFNRLLPKSGSKSISSASDTAKHELAPHVSSEEVAINKKTTELKPHAVLPNLTPTTQLTTVPINRTPSDSLLRNTSSKIQRQRESFHSPKYANVSSRRRFRPRTNPKTIWPVGDYCIMPGSSGTCPRGFAIGTVGFAVPNNIKIHEIYRDGSSFKHYIELGKIGGFDIGSQNFDSIYKISLTACCRINSE</sequence>
<proteinExistence type="predicted"/>
<feature type="compositionally biased region" description="Polar residues" evidence="1">
    <location>
        <begin position="138"/>
        <end position="154"/>
    </location>
</feature>
<feature type="compositionally biased region" description="Low complexity" evidence="1">
    <location>
        <begin position="125"/>
        <end position="137"/>
    </location>
</feature>
<dbReference type="WBParaSite" id="sdigi.contig61.g3289.t1">
    <property type="protein sequence ID" value="sdigi.contig61.g3289.t1"/>
    <property type="gene ID" value="sdigi.contig61.g3289"/>
</dbReference>
<evidence type="ECO:0000256" key="1">
    <source>
        <dbReference type="SAM" id="MobiDB-lite"/>
    </source>
</evidence>
<reference evidence="3" key="1">
    <citation type="submission" date="2022-11" db="UniProtKB">
        <authorList>
            <consortium name="WormBaseParasite"/>
        </authorList>
    </citation>
    <scope>IDENTIFICATION</scope>
</reference>
<accession>A0A915Q5D1</accession>
<name>A0A915Q5D1_9BILA</name>
<keyword evidence="2" id="KW-1185">Reference proteome</keyword>
<organism evidence="2 3">
    <name type="scientific">Setaria digitata</name>
    <dbReference type="NCBI Taxonomy" id="48799"/>
    <lineage>
        <taxon>Eukaryota</taxon>
        <taxon>Metazoa</taxon>
        <taxon>Ecdysozoa</taxon>
        <taxon>Nematoda</taxon>
        <taxon>Chromadorea</taxon>
        <taxon>Rhabditida</taxon>
        <taxon>Spirurina</taxon>
        <taxon>Spiruromorpha</taxon>
        <taxon>Filarioidea</taxon>
        <taxon>Setariidae</taxon>
        <taxon>Setaria</taxon>
    </lineage>
</organism>
<dbReference type="Proteomes" id="UP000887581">
    <property type="component" value="Unplaced"/>
</dbReference>
<feature type="region of interest" description="Disordered" evidence="1">
    <location>
        <begin position="125"/>
        <end position="165"/>
    </location>
</feature>
<dbReference type="AlphaFoldDB" id="A0A915Q5D1"/>